<dbReference type="InterPro" id="IPR051251">
    <property type="entry name" value="STK_FNIP-Repeat"/>
</dbReference>
<dbReference type="PANTHER" id="PTHR32134:SF92">
    <property type="entry name" value="FNIP REPEAT-CONTAINING PROTEIN"/>
    <property type="match status" value="1"/>
</dbReference>
<evidence type="ECO:0000256" key="1">
    <source>
        <dbReference type="ARBA" id="ARBA00022737"/>
    </source>
</evidence>
<accession>A0A1V0SBF9</accession>
<proteinExistence type="predicted"/>
<dbReference type="PANTHER" id="PTHR32134">
    <property type="entry name" value="FNIP REPEAT-CONTAINING PROTEIN"/>
    <property type="match status" value="1"/>
</dbReference>
<name>A0A1V0SBF9_9VIRU</name>
<sequence length="319" mass="37419">MTSICHPDLISIIINYLSIDDILTLFNILKSMPDIENVNTILINRDVSYDKIRNMDEYLYPCIVSLTDVNEISKNRLKKLSNLKKLELKLSKKFPLKKLPNTIESLKVDIRCVNFKFETEFPENLKHFSSYDKFTHNLPLSLESLECNYYYVDKVLSNYTKLKELTLKNYNYCQIIPSSVLKLKLIESYNRKHCTKDHFPQNLISLEINCDYKSNLISYFPLSLEHLSLNEDEKIGFNNNVQDIDLSKFINLKTLKIFLKSFKNIIIPENVTEFQINDIFSLANLPDKTETIINSQYNVKITKLSFFPWCLPAIKDFFS</sequence>
<protein>
    <recommendedName>
        <fullName evidence="3">FNIP repeat protein</fullName>
    </recommendedName>
</protein>
<dbReference type="EMBL" id="KY684084">
    <property type="protein sequence ID" value="ARF09057.1"/>
    <property type="molecule type" value="Genomic_DNA"/>
</dbReference>
<evidence type="ECO:0008006" key="3">
    <source>
        <dbReference type="Google" id="ProtNLM"/>
    </source>
</evidence>
<evidence type="ECO:0000313" key="2">
    <source>
        <dbReference type="EMBL" id="ARF09057.1"/>
    </source>
</evidence>
<keyword evidence="1" id="KW-0677">Repeat</keyword>
<reference evidence="2" key="1">
    <citation type="journal article" date="2017" name="Science">
        <title>Giant viruses with an expanded complement of translation system components.</title>
        <authorList>
            <person name="Schulz F."/>
            <person name="Yutin N."/>
            <person name="Ivanova N.N."/>
            <person name="Ortega D.R."/>
            <person name="Lee T.K."/>
            <person name="Vierheilig J."/>
            <person name="Daims H."/>
            <person name="Horn M."/>
            <person name="Wagner M."/>
            <person name="Jensen G.J."/>
            <person name="Kyrpides N.C."/>
            <person name="Koonin E.V."/>
            <person name="Woyke T."/>
        </authorList>
    </citation>
    <scope>NUCLEOTIDE SEQUENCE</scope>
    <source>
        <strain evidence="2">CTV1</strain>
    </source>
</reference>
<gene>
    <name evidence="2" type="ORF">Catovirus_2_6</name>
</gene>
<organism evidence="2">
    <name type="scientific">Catovirus CTV1</name>
    <dbReference type="NCBI Taxonomy" id="1977631"/>
    <lineage>
        <taxon>Viruses</taxon>
        <taxon>Varidnaviria</taxon>
        <taxon>Bamfordvirae</taxon>
        <taxon>Nucleocytoviricota</taxon>
        <taxon>Megaviricetes</taxon>
        <taxon>Imitervirales</taxon>
        <taxon>Mimiviridae</taxon>
        <taxon>Klosneuvirinae</taxon>
        <taxon>Catovirus</taxon>
    </lineage>
</organism>